<dbReference type="GO" id="GO:0030162">
    <property type="term" value="P:regulation of proteolysis"/>
    <property type="evidence" value="ECO:0007669"/>
    <property type="project" value="TreeGrafter"/>
</dbReference>
<name>A0A8H7WE29_9HELO</name>
<dbReference type="GO" id="GO:0005543">
    <property type="term" value="F:phospholipid binding"/>
    <property type="evidence" value="ECO:0007669"/>
    <property type="project" value="TreeGrafter"/>
</dbReference>
<accession>A0A8H7WE29</accession>
<dbReference type="AlphaFoldDB" id="A0A8H7WE29"/>
<protein>
    <recommendedName>
        <fullName evidence="3">Phosphatidylethanolamine-binding protein</fullName>
    </recommendedName>
</protein>
<evidence type="ECO:0000313" key="2">
    <source>
        <dbReference type="Proteomes" id="UP000664132"/>
    </source>
</evidence>
<evidence type="ECO:0000313" key="1">
    <source>
        <dbReference type="EMBL" id="KAG4423137.1"/>
    </source>
</evidence>
<reference evidence="1" key="1">
    <citation type="submission" date="2021-02" db="EMBL/GenBank/DDBJ databases">
        <title>Genome sequence Cadophora malorum strain M34.</title>
        <authorList>
            <person name="Stefanovic E."/>
            <person name="Vu D."/>
            <person name="Scully C."/>
            <person name="Dijksterhuis J."/>
            <person name="Roader J."/>
            <person name="Houbraken J."/>
        </authorList>
    </citation>
    <scope>NUCLEOTIDE SEQUENCE</scope>
    <source>
        <strain evidence="1">M34</strain>
    </source>
</reference>
<dbReference type="CDD" id="cd00866">
    <property type="entry name" value="PEBP_euk"/>
    <property type="match status" value="1"/>
</dbReference>
<dbReference type="InterPro" id="IPR035810">
    <property type="entry name" value="PEBP_euk"/>
</dbReference>
<comment type="caution">
    <text evidence="1">The sequence shown here is derived from an EMBL/GenBank/DDBJ whole genome shotgun (WGS) entry which is preliminary data.</text>
</comment>
<dbReference type="Proteomes" id="UP000664132">
    <property type="component" value="Unassembled WGS sequence"/>
</dbReference>
<dbReference type="PANTHER" id="PTHR11362">
    <property type="entry name" value="PHOSPHATIDYLETHANOLAMINE-BINDING PROTEIN"/>
    <property type="match status" value="1"/>
</dbReference>
<dbReference type="InterPro" id="IPR036610">
    <property type="entry name" value="PEBP-like_sf"/>
</dbReference>
<dbReference type="OrthoDB" id="2506647at2759"/>
<organism evidence="1 2">
    <name type="scientific">Cadophora malorum</name>
    <dbReference type="NCBI Taxonomy" id="108018"/>
    <lineage>
        <taxon>Eukaryota</taxon>
        <taxon>Fungi</taxon>
        <taxon>Dikarya</taxon>
        <taxon>Ascomycota</taxon>
        <taxon>Pezizomycotina</taxon>
        <taxon>Leotiomycetes</taxon>
        <taxon>Helotiales</taxon>
        <taxon>Ploettnerulaceae</taxon>
        <taxon>Cadophora</taxon>
    </lineage>
</organism>
<dbReference type="GO" id="GO:0030414">
    <property type="term" value="F:peptidase inhibitor activity"/>
    <property type="evidence" value="ECO:0007669"/>
    <property type="project" value="TreeGrafter"/>
</dbReference>
<dbReference type="PANTHER" id="PTHR11362:SF85">
    <property type="entry name" value="INHIBITOR (TFS1), PUTATIVE (AFU_ORTHOLOGUE AFUA_4G08120)-RELATED"/>
    <property type="match status" value="1"/>
</dbReference>
<dbReference type="SUPFAM" id="SSF49777">
    <property type="entry name" value="PEBP-like"/>
    <property type="match status" value="1"/>
</dbReference>
<dbReference type="Pfam" id="PF01161">
    <property type="entry name" value="PBP"/>
    <property type="match status" value="1"/>
</dbReference>
<gene>
    <name evidence="1" type="ORF">IFR04_003774</name>
</gene>
<dbReference type="Gene3D" id="3.90.280.10">
    <property type="entry name" value="PEBP-like"/>
    <property type="match status" value="1"/>
</dbReference>
<dbReference type="EMBL" id="JAFJYH010000039">
    <property type="protein sequence ID" value="KAG4423137.1"/>
    <property type="molecule type" value="Genomic_DNA"/>
</dbReference>
<dbReference type="InterPro" id="IPR008914">
    <property type="entry name" value="PEBP"/>
</dbReference>
<proteinExistence type="predicted"/>
<keyword evidence="2" id="KW-1185">Reference proteome</keyword>
<dbReference type="GO" id="GO:0046578">
    <property type="term" value="P:regulation of Ras protein signal transduction"/>
    <property type="evidence" value="ECO:0007669"/>
    <property type="project" value="TreeGrafter"/>
</dbReference>
<evidence type="ECO:0008006" key="3">
    <source>
        <dbReference type="Google" id="ProtNLM"/>
    </source>
</evidence>
<sequence>MSLDTYSQQLVSTLSKVGLAPGSIPLIPSTFKLSTILGIKFGDRPVTYGDIFRVSECKVAPTISFAPEEGKDASTSYTIMLVDPDAPTPEEPKFAFWRHWVVSGLQPSKAETGSVATEQAVATKPPLTEYLGIGPKDEGTPHRYLFLLFREPAGGLSLSKADIGGEEFVDRRSFKATEWVAKHGLELVSVNWMLGAGDGWSGIAPGQAKEL</sequence>